<comment type="subcellular location">
    <subcellularLocation>
        <location evidence="1">Cell inner membrane</location>
        <topology evidence="1">Multi-pass membrane protein</topology>
    </subcellularLocation>
</comment>
<keyword evidence="3 6" id="KW-0812">Transmembrane</keyword>
<feature type="transmembrane region" description="Helical" evidence="6">
    <location>
        <begin position="141"/>
        <end position="163"/>
    </location>
</feature>
<name>A0ABS6ASJ5_9NOCA</name>
<feature type="transmembrane region" description="Helical" evidence="6">
    <location>
        <begin position="53"/>
        <end position="71"/>
    </location>
</feature>
<dbReference type="Pfam" id="PF07690">
    <property type="entry name" value="MFS_1"/>
    <property type="match status" value="1"/>
</dbReference>
<keyword evidence="4 6" id="KW-1133">Transmembrane helix</keyword>
<evidence type="ECO:0000259" key="7">
    <source>
        <dbReference type="PROSITE" id="PS50850"/>
    </source>
</evidence>
<dbReference type="InterPro" id="IPR036259">
    <property type="entry name" value="MFS_trans_sf"/>
</dbReference>
<feature type="transmembrane region" description="Helical" evidence="6">
    <location>
        <begin position="270"/>
        <end position="293"/>
    </location>
</feature>
<feature type="transmembrane region" description="Helical" evidence="6">
    <location>
        <begin position="83"/>
        <end position="102"/>
    </location>
</feature>
<accession>A0ABS6ASJ5</accession>
<dbReference type="RefSeq" id="WP_215915775.1">
    <property type="nucleotide sequence ID" value="NZ_JAHKNI010000001.1"/>
</dbReference>
<evidence type="ECO:0000256" key="1">
    <source>
        <dbReference type="ARBA" id="ARBA00004429"/>
    </source>
</evidence>
<dbReference type="Proteomes" id="UP000733379">
    <property type="component" value="Unassembled WGS sequence"/>
</dbReference>
<feature type="transmembrane region" description="Helical" evidence="6">
    <location>
        <begin position="299"/>
        <end position="320"/>
    </location>
</feature>
<dbReference type="InterPro" id="IPR020846">
    <property type="entry name" value="MFS_dom"/>
</dbReference>
<evidence type="ECO:0000256" key="6">
    <source>
        <dbReference type="SAM" id="Phobius"/>
    </source>
</evidence>
<dbReference type="PANTHER" id="PTHR23501:SF191">
    <property type="entry name" value="VACUOLAR BASIC AMINO ACID TRANSPORTER 4"/>
    <property type="match status" value="1"/>
</dbReference>
<feature type="domain" description="Major facilitator superfamily (MFS) profile" evidence="7">
    <location>
        <begin position="18"/>
        <end position="466"/>
    </location>
</feature>
<evidence type="ECO:0000313" key="9">
    <source>
        <dbReference type="Proteomes" id="UP000733379"/>
    </source>
</evidence>
<feature type="transmembrane region" description="Helical" evidence="6">
    <location>
        <begin position="360"/>
        <end position="384"/>
    </location>
</feature>
<feature type="transmembrane region" description="Helical" evidence="6">
    <location>
        <begin position="435"/>
        <end position="457"/>
    </location>
</feature>
<proteinExistence type="predicted"/>
<keyword evidence="2" id="KW-0813">Transport</keyword>
<feature type="transmembrane region" description="Helical" evidence="6">
    <location>
        <begin position="204"/>
        <end position="222"/>
    </location>
</feature>
<feature type="transmembrane region" description="Helical" evidence="6">
    <location>
        <begin position="108"/>
        <end position="129"/>
    </location>
</feature>
<feature type="transmembrane region" description="Helical" evidence="6">
    <location>
        <begin position="169"/>
        <end position="188"/>
    </location>
</feature>
<comment type="caution">
    <text evidence="8">The sequence shown here is derived from an EMBL/GenBank/DDBJ whole genome shotgun (WGS) entry which is preliminary data.</text>
</comment>
<feature type="transmembrane region" description="Helical" evidence="6">
    <location>
        <begin position="228"/>
        <end position="249"/>
    </location>
</feature>
<gene>
    <name evidence="8" type="ORF">KO481_05660</name>
</gene>
<keyword evidence="9" id="KW-1185">Reference proteome</keyword>
<protein>
    <submittedName>
        <fullName evidence="8">MFS transporter</fullName>
    </submittedName>
</protein>
<dbReference type="Gene3D" id="1.20.1250.20">
    <property type="entry name" value="MFS general substrate transporter like domains"/>
    <property type="match status" value="2"/>
</dbReference>
<dbReference type="SUPFAM" id="SSF103473">
    <property type="entry name" value="MFS general substrate transporter"/>
    <property type="match status" value="1"/>
</dbReference>
<evidence type="ECO:0000256" key="3">
    <source>
        <dbReference type="ARBA" id="ARBA00022692"/>
    </source>
</evidence>
<organism evidence="8 9">
    <name type="scientific">Nocardia albiluteola</name>
    <dbReference type="NCBI Taxonomy" id="2842303"/>
    <lineage>
        <taxon>Bacteria</taxon>
        <taxon>Bacillati</taxon>
        <taxon>Actinomycetota</taxon>
        <taxon>Actinomycetes</taxon>
        <taxon>Mycobacteriales</taxon>
        <taxon>Nocardiaceae</taxon>
        <taxon>Nocardia</taxon>
    </lineage>
</organism>
<evidence type="ECO:0000256" key="5">
    <source>
        <dbReference type="ARBA" id="ARBA00023136"/>
    </source>
</evidence>
<evidence type="ECO:0000256" key="2">
    <source>
        <dbReference type="ARBA" id="ARBA00022448"/>
    </source>
</evidence>
<dbReference type="EMBL" id="JAHKNI010000001">
    <property type="protein sequence ID" value="MBU3061010.1"/>
    <property type="molecule type" value="Genomic_DNA"/>
</dbReference>
<feature type="transmembrane region" description="Helical" evidence="6">
    <location>
        <begin position="18"/>
        <end position="41"/>
    </location>
</feature>
<keyword evidence="5 6" id="KW-0472">Membrane</keyword>
<dbReference type="PANTHER" id="PTHR23501">
    <property type="entry name" value="MAJOR FACILITATOR SUPERFAMILY"/>
    <property type="match status" value="1"/>
</dbReference>
<feature type="transmembrane region" description="Helical" evidence="6">
    <location>
        <begin position="404"/>
        <end position="423"/>
    </location>
</feature>
<dbReference type="PROSITE" id="PS50850">
    <property type="entry name" value="MFS"/>
    <property type="match status" value="1"/>
</dbReference>
<reference evidence="8 9" key="1">
    <citation type="submission" date="2021-06" db="EMBL/GenBank/DDBJ databases">
        <title>Actinomycetes sequencing.</title>
        <authorList>
            <person name="Shan Q."/>
        </authorList>
    </citation>
    <scope>NUCLEOTIDE SEQUENCE [LARGE SCALE GENOMIC DNA]</scope>
    <source>
        <strain evidence="8 9">NEAU-G5</strain>
    </source>
</reference>
<dbReference type="InterPro" id="IPR011701">
    <property type="entry name" value="MFS"/>
</dbReference>
<dbReference type="PRINTS" id="PR01036">
    <property type="entry name" value="TCRTETB"/>
</dbReference>
<evidence type="ECO:0000313" key="8">
    <source>
        <dbReference type="EMBL" id="MBU3061010.1"/>
    </source>
</evidence>
<evidence type="ECO:0000256" key="4">
    <source>
        <dbReference type="ARBA" id="ARBA00022989"/>
    </source>
</evidence>
<feature type="transmembrane region" description="Helical" evidence="6">
    <location>
        <begin position="332"/>
        <end position="354"/>
    </location>
</feature>
<sequence length="469" mass="48867">MATELKPSIGLLSERGPILAAIMLANSLVALDSTIIATAVLTITKDLGGFTQFPWLFSIYLLAQAVTVPIYGSLADSLGRKPIMLFGIAVFALGSLLCGIATNMAELIAFRAIQGIGAGAVGPMSMTIAGDIYTLRERARVQGYLAGVWALASVLGPLLGGIFSQYVSWRWIFLINLPLAGIAAWMILRQFTERAPRNTRRIDYLGAGLLTAGAGALILALLEGGQAWTWNSPTSITLFAAGAIALVVFGRCEQWATNPILPPWIFTRRIILASSLVSLLVGAVLLGLTTYVATFAQGVLGKGALIAGFTASTLTLGWPMAASQAGKIYLRIGFRATALIGSSLAALGAASLILANSGSALPQLAVSCFVVGLGLGMIATPTLIAAQTSTEWTERGVVTSTNMFARNIGSAVGVAVFGAIVNARTEHSAHPAPNALASAVHWVFIVTAIMALIMVLASAMMPPKTQPIS</sequence>
<dbReference type="CDD" id="cd17502">
    <property type="entry name" value="MFS_Azr1_MDR_like"/>
    <property type="match status" value="1"/>
</dbReference>